<name>A0ACC3AKT7_9EURO</name>
<evidence type="ECO:0000313" key="1">
    <source>
        <dbReference type="EMBL" id="KAJ9664695.1"/>
    </source>
</evidence>
<dbReference type="EMBL" id="JAPDRQ010000001">
    <property type="protein sequence ID" value="KAJ9664695.1"/>
    <property type="molecule type" value="Genomic_DNA"/>
</dbReference>
<proteinExistence type="predicted"/>
<dbReference type="Proteomes" id="UP001172386">
    <property type="component" value="Unassembled WGS sequence"/>
</dbReference>
<keyword evidence="2" id="KW-1185">Reference proteome</keyword>
<evidence type="ECO:0000313" key="2">
    <source>
        <dbReference type="Proteomes" id="UP001172386"/>
    </source>
</evidence>
<comment type="caution">
    <text evidence="1">The sequence shown here is derived from an EMBL/GenBank/DDBJ whole genome shotgun (WGS) entry which is preliminary data.</text>
</comment>
<organism evidence="1 2">
    <name type="scientific">Neophaeococcomyces mojaviensis</name>
    <dbReference type="NCBI Taxonomy" id="3383035"/>
    <lineage>
        <taxon>Eukaryota</taxon>
        <taxon>Fungi</taxon>
        <taxon>Dikarya</taxon>
        <taxon>Ascomycota</taxon>
        <taxon>Pezizomycotina</taxon>
        <taxon>Eurotiomycetes</taxon>
        <taxon>Chaetothyriomycetidae</taxon>
        <taxon>Chaetothyriales</taxon>
        <taxon>Chaetothyriales incertae sedis</taxon>
        <taxon>Neophaeococcomyces</taxon>
    </lineage>
</organism>
<protein>
    <submittedName>
        <fullName evidence="1">Uncharacterized protein</fullName>
    </submittedName>
</protein>
<sequence>MAVGKNPAIQATRLFTNNAAEKDLEQSRQANNHFVNDTVHSISWENLSVTVEDRRTKTPLTILSSASGHVEAGKVLALMGPSGCGKTTMLNALAHRLTSSKTKTTGTIQVNGQAASASKLSYIARYVEQEDALIGSLTVKESIYFSAQLALPSAINKAERMGRVKDALHSFGIEGQADTLVGTPLRKGISGGQKRRLSVASQLVTSPKILFLDEPTSGLDSAASREVMSYISRLAKQLNLIVIISIHQPSTTTFDLLDQIMLLSSGKTCFFGAREDIEPYFESISHPIPLHINPAEFLLDLVNIDFAIDKPAANAQLDGIHQSWSQSPNAQNIQSSITQLLNTDRGALWHIEPSSRPDPIFQTLTLLHRSFIKSYRDVIAYQVRIAMYLGLAIMMGTVWLRLPYTQTSIQTFINAIFFGGAFMSFMAVAYIPAYLEDFQMFRKERANGLYGPLPFTLANFLIGLPYLFLISILFSVIAYWLANLRPTASGFWLWVLYLFLDLLAAEGLVVLIASLMPIFVVALAVTAFANGLWMCVGGFLVPPGTLNVFWKYVFHYIDYQAWVTQGLIINQFKTTIYDCAVDNHGGWNCMYPSDLMSEGKIRGTAVIEAFRYGYGSGEHGKIIGIMIGIIAAYRLFGYLLLVLKRT</sequence>
<reference evidence="1" key="1">
    <citation type="submission" date="2022-10" db="EMBL/GenBank/DDBJ databases">
        <title>Culturing micro-colonial fungi from biological soil crusts in the Mojave desert and describing Neophaeococcomyces mojavensis, and introducing the new genera and species Taxawa tesnikishii.</title>
        <authorList>
            <person name="Kurbessoian T."/>
            <person name="Stajich J.E."/>
        </authorList>
    </citation>
    <scope>NUCLEOTIDE SEQUENCE</scope>
    <source>
        <strain evidence="1">JES_112</strain>
    </source>
</reference>
<accession>A0ACC3AKT7</accession>
<gene>
    <name evidence="1" type="ORF">H2198_000041</name>
</gene>